<reference evidence="1 2" key="1">
    <citation type="submission" date="2022-06" db="EMBL/GenBank/DDBJ databases">
        <title>Genomic Encyclopedia of Archaeal and Bacterial Type Strains, Phase II (KMG-II): from individual species to whole genera.</title>
        <authorList>
            <person name="Goeker M."/>
        </authorList>
    </citation>
    <scope>NUCLEOTIDE SEQUENCE [LARGE SCALE GENOMIC DNA]</scope>
    <source>
        <strain evidence="1 2">DSM 40477</strain>
    </source>
</reference>
<dbReference type="EMBL" id="JAMTCP010000056">
    <property type="protein sequence ID" value="MCP2262116.1"/>
    <property type="molecule type" value="Genomic_DNA"/>
</dbReference>
<comment type="caution">
    <text evidence="1">The sequence shown here is derived from an EMBL/GenBank/DDBJ whole genome shotgun (WGS) entry which is preliminary data.</text>
</comment>
<evidence type="ECO:0000313" key="2">
    <source>
        <dbReference type="Proteomes" id="UP001205311"/>
    </source>
</evidence>
<evidence type="ECO:0000313" key="1">
    <source>
        <dbReference type="EMBL" id="MCP2262116.1"/>
    </source>
</evidence>
<gene>
    <name evidence="1" type="ORF">LX15_005848</name>
</gene>
<dbReference type="RefSeq" id="WP_253673977.1">
    <property type="nucleotide sequence ID" value="NZ_JAMTCP010000056.1"/>
</dbReference>
<sequence length="146" mass="15151">MSTVEGWLNLVAPVPASFAAATGAVAGGAGAATPTAGASGAPVGAPVARFSIRTEDAPRLKAKFKEAIEEMNKALEMAYLLRHTRPPGEDPASGQAVQKLAEKITSDEGSLTMAIDSTIQALQSVIDQIDQALGQYQENDTLPMRS</sequence>
<dbReference type="Proteomes" id="UP001205311">
    <property type="component" value="Unassembled WGS sequence"/>
</dbReference>
<keyword evidence="2" id="KW-1185">Reference proteome</keyword>
<protein>
    <submittedName>
        <fullName evidence="1">Uncharacterized protein</fullName>
    </submittedName>
</protein>
<accession>A0ABT1I2V9</accession>
<proteinExistence type="predicted"/>
<name>A0ABT1I2V9_STRSD</name>
<organism evidence="1 2">
    <name type="scientific">Streptoalloteichus tenebrarius (strain ATCC 17920 / DSM 40477 / JCM 4838 / CBS 697.72 / NBRC 16177 / NCIMB 11028 / NRRL B-12390 / A12253. 1 / ISP 5477)</name>
    <name type="common">Streptomyces tenebrarius</name>
    <dbReference type="NCBI Taxonomy" id="1933"/>
    <lineage>
        <taxon>Bacteria</taxon>
        <taxon>Bacillati</taxon>
        <taxon>Actinomycetota</taxon>
        <taxon>Actinomycetes</taxon>
        <taxon>Pseudonocardiales</taxon>
        <taxon>Pseudonocardiaceae</taxon>
        <taxon>Streptoalloteichus</taxon>
    </lineage>
</organism>